<sequence>MGLNARLPLPLMSAALSATKTTVELEAQSHTRLLLQMLGFECTAGPPWIGKPHGGRQSWRGAWVFSDRHADEPPGAEVSSKVSTNCRLRQIDKEYRQELAKSSQICSPESALPWRRALQLQQRSKGLVPQPTGPQGERGRTGHSPRVHRENEEGEATPTMRSTR</sequence>
<proteinExistence type="predicted"/>
<evidence type="ECO:0000313" key="2">
    <source>
        <dbReference type="EMBL" id="KAJ8363533.1"/>
    </source>
</evidence>
<reference evidence="2" key="1">
    <citation type="journal article" date="2023" name="Science">
        <title>Genome structures resolve the early diversification of teleost fishes.</title>
        <authorList>
            <person name="Parey E."/>
            <person name="Louis A."/>
            <person name="Montfort J."/>
            <person name="Bouchez O."/>
            <person name="Roques C."/>
            <person name="Iampietro C."/>
            <person name="Lluch J."/>
            <person name="Castinel A."/>
            <person name="Donnadieu C."/>
            <person name="Desvignes T."/>
            <person name="Floi Bucao C."/>
            <person name="Jouanno E."/>
            <person name="Wen M."/>
            <person name="Mejri S."/>
            <person name="Dirks R."/>
            <person name="Jansen H."/>
            <person name="Henkel C."/>
            <person name="Chen W.J."/>
            <person name="Zahm M."/>
            <person name="Cabau C."/>
            <person name="Klopp C."/>
            <person name="Thompson A.W."/>
            <person name="Robinson-Rechavi M."/>
            <person name="Braasch I."/>
            <person name="Lecointre G."/>
            <person name="Bobe J."/>
            <person name="Postlethwait J.H."/>
            <person name="Berthelot C."/>
            <person name="Roest Crollius H."/>
            <person name="Guiguen Y."/>
        </authorList>
    </citation>
    <scope>NUCLEOTIDE SEQUENCE</scope>
    <source>
        <strain evidence="2">WJC10195</strain>
    </source>
</reference>
<comment type="caution">
    <text evidence="2">The sequence shown here is derived from an EMBL/GenBank/DDBJ whole genome shotgun (WGS) entry which is preliminary data.</text>
</comment>
<dbReference type="Proteomes" id="UP001152622">
    <property type="component" value="Chromosome 4"/>
</dbReference>
<dbReference type="AlphaFoldDB" id="A0A9Q1FPV6"/>
<gene>
    <name evidence="2" type="ORF">SKAU_G00123640</name>
</gene>
<protein>
    <submittedName>
        <fullName evidence="2">Uncharacterized protein</fullName>
    </submittedName>
</protein>
<keyword evidence="3" id="KW-1185">Reference proteome</keyword>
<organism evidence="2 3">
    <name type="scientific">Synaphobranchus kaupii</name>
    <name type="common">Kaup's arrowtooth eel</name>
    <dbReference type="NCBI Taxonomy" id="118154"/>
    <lineage>
        <taxon>Eukaryota</taxon>
        <taxon>Metazoa</taxon>
        <taxon>Chordata</taxon>
        <taxon>Craniata</taxon>
        <taxon>Vertebrata</taxon>
        <taxon>Euteleostomi</taxon>
        <taxon>Actinopterygii</taxon>
        <taxon>Neopterygii</taxon>
        <taxon>Teleostei</taxon>
        <taxon>Anguilliformes</taxon>
        <taxon>Synaphobranchidae</taxon>
        <taxon>Synaphobranchus</taxon>
    </lineage>
</organism>
<dbReference type="OrthoDB" id="10599651at2759"/>
<dbReference type="EMBL" id="JAINUF010000004">
    <property type="protein sequence ID" value="KAJ8363533.1"/>
    <property type="molecule type" value="Genomic_DNA"/>
</dbReference>
<evidence type="ECO:0000313" key="3">
    <source>
        <dbReference type="Proteomes" id="UP001152622"/>
    </source>
</evidence>
<evidence type="ECO:0000256" key="1">
    <source>
        <dbReference type="SAM" id="MobiDB-lite"/>
    </source>
</evidence>
<accession>A0A9Q1FPV6</accession>
<feature type="region of interest" description="Disordered" evidence="1">
    <location>
        <begin position="120"/>
        <end position="164"/>
    </location>
</feature>
<name>A0A9Q1FPV6_SYNKA</name>